<dbReference type="Pfam" id="PF08818">
    <property type="entry name" value="DUF1801"/>
    <property type="match status" value="1"/>
</dbReference>
<dbReference type="EMBL" id="JAFKCU010000002">
    <property type="protein sequence ID" value="MBN7815548.1"/>
    <property type="molecule type" value="Genomic_DNA"/>
</dbReference>
<proteinExistence type="predicted"/>
<feature type="domain" description="YdhG-like" evidence="1">
    <location>
        <begin position="21"/>
        <end position="127"/>
    </location>
</feature>
<organism evidence="2 3">
    <name type="scientific">Algoriphagus pacificus</name>
    <dbReference type="NCBI Taxonomy" id="2811234"/>
    <lineage>
        <taxon>Bacteria</taxon>
        <taxon>Pseudomonadati</taxon>
        <taxon>Bacteroidota</taxon>
        <taxon>Cytophagia</taxon>
        <taxon>Cytophagales</taxon>
        <taxon>Cyclobacteriaceae</taxon>
        <taxon>Algoriphagus</taxon>
    </lineage>
</organism>
<name>A0ABS3CEL8_9BACT</name>
<evidence type="ECO:0000259" key="1">
    <source>
        <dbReference type="Pfam" id="PF08818"/>
    </source>
</evidence>
<protein>
    <submittedName>
        <fullName evidence="2">DUF1801 domain-containing protein</fullName>
    </submittedName>
</protein>
<gene>
    <name evidence="2" type="ORF">J0A69_08920</name>
</gene>
<evidence type="ECO:0000313" key="3">
    <source>
        <dbReference type="Proteomes" id="UP000664480"/>
    </source>
</evidence>
<comment type="caution">
    <text evidence="2">The sequence shown here is derived from an EMBL/GenBank/DDBJ whole genome shotgun (WGS) entry which is preliminary data.</text>
</comment>
<reference evidence="2 3" key="1">
    <citation type="submission" date="2021-03" db="EMBL/GenBank/DDBJ databases">
        <title>novel species isolated from a fishpond in China.</title>
        <authorList>
            <person name="Lu H."/>
            <person name="Cai Z."/>
        </authorList>
    </citation>
    <scope>NUCLEOTIDE SEQUENCE [LARGE SCALE GENOMIC DNA]</scope>
    <source>
        <strain evidence="2 3">YJ13C</strain>
    </source>
</reference>
<dbReference type="InterPro" id="IPR014922">
    <property type="entry name" value="YdhG-like"/>
</dbReference>
<evidence type="ECO:0000313" key="2">
    <source>
        <dbReference type="EMBL" id="MBN7815548.1"/>
    </source>
</evidence>
<dbReference type="RefSeq" id="WP_206586211.1">
    <property type="nucleotide sequence ID" value="NZ_JAFKCU010000002.1"/>
</dbReference>
<dbReference type="Proteomes" id="UP000664480">
    <property type="component" value="Unassembled WGS sequence"/>
</dbReference>
<dbReference type="SUPFAM" id="SSF159888">
    <property type="entry name" value="YdhG-like"/>
    <property type="match status" value="1"/>
</dbReference>
<sequence>MDKNLNPSVSNFLDGLDHPFREEIDFLRSIILDSEIGIEENIKWNGPNYSFQNKDRITMRIHPPKKQVQLILHQGAKKQEQPTSRLIEDPSKLLVWKENDRAIVTFKSRSEIEDQKAELTQIIKEWIKAST</sequence>
<accession>A0ABS3CEL8</accession>
<keyword evidence="3" id="KW-1185">Reference proteome</keyword>